<dbReference type="GeneID" id="115919856"/>
<dbReference type="SUPFAM" id="SSF53474">
    <property type="entry name" value="alpha/beta-Hydrolases"/>
    <property type="match status" value="1"/>
</dbReference>
<dbReference type="FunFam" id="3.40.50.1820:FF:000128">
    <property type="entry name" value="Carboxylic ester hydrolase"/>
    <property type="match status" value="1"/>
</dbReference>
<dbReference type="EC" id="3.1.1.-" evidence="4"/>
<dbReference type="GO" id="GO:0006581">
    <property type="term" value="P:acetylcholine catabolic process"/>
    <property type="evidence" value="ECO:0000318"/>
    <property type="project" value="GO_Central"/>
</dbReference>
<dbReference type="RefSeq" id="XP_030830219.1">
    <property type="nucleotide sequence ID" value="XM_030974359.1"/>
</dbReference>
<evidence type="ECO:0000313" key="6">
    <source>
        <dbReference type="EnsemblMetazoa" id="XP_030830219"/>
    </source>
</evidence>
<protein>
    <recommendedName>
        <fullName evidence="4">Carboxylic ester hydrolase</fullName>
        <ecNumber evidence="4">3.1.1.-</ecNumber>
    </recommendedName>
</protein>
<dbReference type="PROSITE" id="PS00941">
    <property type="entry name" value="CARBOXYLESTERASE_B_2"/>
    <property type="match status" value="1"/>
</dbReference>
<keyword evidence="4" id="KW-0732">Signal</keyword>
<organism evidence="6 7">
    <name type="scientific">Strongylocentrotus purpuratus</name>
    <name type="common">Purple sea urchin</name>
    <dbReference type="NCBI Taxonomy" id="7668"/>
    <lineage>
        <taxon>Eukaryota</taxon>
        <taxon>Metazoa</taxon>
        <taxon>Echinodermata</taxon>
        <taxon>Eleutherozoa</taxon>
        <taxon>Echinozoa</taxon>
        <taxon>Echinoidea</taxon>
        <taxon>Euechinoidea</taxon>
        <taxon>Echinacea</taxon>
        <taxon>Camarodonta</taxon>
        <taxon>Echinidea</taxon>
        <taxon>Strongylocentrotidae</taxon>
        <taxon>Strongylocentrotus</taxon>
    </lineage>
</organism>
<dbReference type="InterPro" id="IPR019826">
    <property type="entry name" value="Carboxylesterase_B_AS"/>
</dbReference>
<dbReference type="AlphaFoldDB" id="A0A7M7N332"/>
<dbReference type="PANTHER" id="PTHR43918">
    <property type="entry name" value="ACETYLCHOLINESTERASE"/>
    <property type="match status" value="1"/>
</dbReference>
<name>A0A7M7N332_STRPU</name>
<dbReference type="InterPro" id="IPR002018">
    <property type="entry name" value="CarbesteraseB"/>
</dbReference>
<dbReference type="Proteomes" id="UP000007110">
    <property type="component" value="Unassembled WGS sequence"/>
</dbReference>
<comment type="similarity">
    <text evidence="1 4">Belongs to the type-B carboxylesterase/lipase family.</text>
</comment>
<dbReference type="PANTHER" id="PTHR43918:SF4">
    <property type="entry name" value="CARBOXYLIC ESTER HYDROLASE"/>
    <property type="match status" value="1"/>
</dbReference>
<dbReference type="OrthoDB" id="5981230at2759"/>
<sequence length="586" mass="64280">MALKALLSVSIRLAIIIAVVSAANADAVSDDEQLVVKTSTATFLGKRIEVNPYLLPDFHGSAAAYTRIPYAEPPLGELRFRRPVPKVIEGDFDATRKSVACSQASQPPFVLDMDMSEDCLTLDVFVPEPKPSSAAVMVWIHGGGYSVGAGSIPESLPVPLAVMNDVIVVAINYRLNIFGFVASGEEDVSEANVGMLDQRQALVWVQENIAAFGGDPSRVTIFGESAGGMSVSLHVLSPMSKGLFSGAILQSGAVTTQFSYGTQAEGEENYFVYGRALNCSQDSYREVVECLRGIPADDITDYLATAPVEMYTHMLRPFIDGEFIPRDPKEMYADGEVNQVSIMTGCLSEEGNLFIIPPDLGLENPDQPILNKTSYEGVVSMFVPNADELVLNTVAMVYMPPEEMSKAEPEYTDVVVNYMGDSYFVCPNFDAADHLSAAGLSTYSYIMTHQPSVSMWGKKLKWSGATHGEDLPYTLGNPFMLESLDPESNLFLIGLFNEQEVELALQIMKYWSNFAKTGNPNLSCKDGEPDSKYPLWEAYSKENKNYKDLSVTFENRAGYPNPQSCMFLRDVLPKLLTNAGTVNHWR</sequence>
<dbReference type="GO" id="GO:0003990">
    <property type="term" value="F:acetylcholinesterase activity"/>
    <property type="evidence" value="ECO:0000318"/>
    <property type="project" value="GO_Central"/>
</dbReference>
<proteinExistence type="inferred from homology"/>
<keyword evidence="3 4" id="KW-0378">Hydrolase</keyword>
<feature type="signal peptide" evidence="4">
    <location>
        <begin position="1"/>
        <end position="22"/>
    </location>
</feature>
<evidence type="ECO:0000313" key="7">
    <source>
        <dbReference type="Proteomes" id="UP000007110"/>
    </source>
</evidence>
<dbReference type="OMA" id="LGNPFML"/>
<keyword evidence="7" id="KW-1185">Reference proteome</keyword>
<dbReference type="PROSITE" id="PS00122">
    <property type="entry name" value="CARBOXYLESTERASE_B_1"/>
    <property type="match status" value="1"/>
</dbReference>
<evidence type="ECO:0000256" key="2">
    <source>
        <dbReference type="ARBA" id="ARBA00022487"/>
    </source>
</evidence>
<feature type="domain" description="Carboxylesterase type B" evidence="5">
    <location>
        <begin position="33"/>
        <end position="554"/>
    </location>
</feature>
<dbReference type="InterPro" id="IPR050654">
    <property type="entry name" value="AChE-related_enzymes"/>
</dbReference>
<dbReference type="EnsemblMetazoa" id="XM_030974359">
    <property type="protein sequence ID" value="XP_030830219"/>
    <property type="gene ID" value="LOC115919856"/>
</dbReference>
<feature type="chain" id="PRO_5029937162" description="Carboxylic ester hydrolase" evidence="4">
    <location>
        <begin position="23"/>
        <end position="586"/>
    </location>
</feature>
<accession>A0A7M7N332</accession>
<dbReference type="Pfam" id="PF00135">
    <property type="entry name" value="COesterase"/>
    <property type="match status" value="1"/>
</dbReference>
<evidence type="ECO:0000259" key="5">
    <source>
        <dbReference type="Pfam" id="PF00135"/>
    </source>
</evidence>
<evidence type="ECO:0000256" key="4">
    <source>
        <dbReference type="RuleBase" id="RU361235"/>
    </source>
</evidence>
<dbReference type="Gene3D" id="3.40.50.1820">
    <property type="entry name" value="alpha/beta hydrolase"/>
    <property type="match status" value="1"/>
</dbReference>
<dbReference type="GO" id="GO:0005886">
    <property type="term" value="C:plasma membrane"/>
    <property type="evidence" value="ECO:0000318"/>
    <property type="project" value="GO_Central"/>
</dbReference>
<dbReference type="InterPro" id="IPR019819">
    <property type="entry name" value="Carboxylesterase_B_CS"/>
</dbReference>
<dbReference type="InParanoid" id="A0A7M7N332"/>
<keyword evidence="2" id="KW-0719">Serine esterase</keyword>
<dbReference type="GO" id="GO:0019695">
    <property type="term" value="P:choline metabolic process"/>
    <property type="evidence" value="ECO:0000318"/>
    <property type="project" value="GO_Central"/>
</dbReference>
<dbReference type="KEGG" id="spu:115919856"/>
<evidence type="ECO:0000256" key="1">
    <source>
        <dbReference type="ARBA" id="ARBA00005964"/>
    </source>
</evidence>
<evidence type="ECO:0000256" key="3">
    <source>
        <dbReference type="ARBA" id="ARBA00022801"/>
    </source>
</evidence>
<dbReference type="GO" id="GO:0005615">
    <property type="term" value="C:extracellular space"/>
    <property type="evidence" value="ECO:0000318"/>
    <property type="project" value="GO_Central"/>
</dbReference>
<reference evidence="7" key="1">
    <citation type="submission" date="2015-02" db="EMBL/GenBank/DDBJ databases">
        <title>Genome sequencing for Strongylocentrotus purpuratus.</title>
        <authorList>
            <person name="Murali S."/>
            <person name="Liu Y."/>
            <person name="Vee V."/>
            <person name="English A."/>
            <person name="Wang M."/>
            <person name="Skinner E."/>
            <person name="Han Y."/>
            <person name="Muzny D.M."/>
            <person name="Worley K.C."/>
            <person name="Gibbs R.A."/>
        </authorList>
    </citation>
    <scope>NUCLEOTIDE SEQUENCE</scope>
</reference>
<reference evidence="6" key="2">
    <citation type="submission" date="2021-01" db="UniProtKB">
        <authorList>
            <consortium name="EnsemblMetazoa"/>
        </authorList>
    </citation>
    <scope>IDENTIFICATION</scope>
</reference>
<dbReference type="InterPro" id="IPR029058">
    <property type="entry name" value="AB_hydrolase_fold"/>
</dbReference>